<dbReference type="Gene3D" id="1.10.12.10">
    <property type="entry name" value="Lyase 2-enoyl-coa Hydratase, Chain A, domain 2"/>
    <property type="match status" value="1"/>
</dbReference>
<dbReference type="Gene3D" id="3.90.226.10">
    <property type="entry name" value="2-enoyl-CoA Hydratase, Chain A, domain 1"/>
    <property type="match status" value="1"/>
</dbReference>
<dbReference type="CDD" id="cd06558">
    <property type="entry name" value="crotonase-like"/>
    <property type="match status" value="1"/>
</dbReference>
<keyword evidence="4" id="KW-1185">Reference proteome</keyword>
<comment type="similarity">
    <text evidence="1 2">Belongs to the enoyl-CoA hydratase/isomerase family.</text>
</comment>
<dbReference type="InterPro" id="IPR001753">
    <property type="entry name" value="Enoyl-CoA_hydra/iso"/>
</dbReference>
<dbReference type="InterPro" id="IPR014748">
    <property type="entry name" value="Enoyl-CoA_hydra_C"/>
</dbReference>
<dbReference type="EMBL" id="CP089291">
    <property type="protein sequence ID" value="UOF91160.1"/>
    <property type="molecule type" value="Genomic_DNA"/>
</dbReference>
<evidence type="ECO:0000256" key="1">
    <source>
        <dbReference type="ARBA" id="ARBA00005254"/>
    </source>
</evidence>
<accession>A0ABY4CL28</accession>
<dbReference type="Pfam" id="PF00378">
    <property type="entry name" value="ECH_1"/>
    <property type="match status" value="1"/>
</dbReference>
<proteinExistence type="inferred from homology"/>
<evidence type="ECO:0000256" key="2">
    <source>
        <dbReference type="RuleBase" id="RU003707"/>
    </source>
</evidence>
<dbReference type="InterPro" id="IPR029045">
    <property type="entry name" value="ClpP/crotonase-like_dom_sf"/>
</dbReference>
<organism evidence="3 4">
    <name type="scientific">Fodinisporobacter ferrooxydans</name>
    <dbReference type="NCBI Taxonomy" id="2901836"/>
    <lineage>
        <taxon>Bacteria</taxon>
        <taxon>Bacillati</taxon>
        <taxon>Bacillota</taxon>
        <taxon>Bacilli</taxon>
        <taxon>Bacillales</taxon>
        <taxon>Alicyclobacillaceae</taxon>
        <taxon>Fodinisporobacter</taxon>
    </lineage>
</organism>
<dbReference type="SUPFAM" id="SSF52096">
    <property type="entry name" value="ClpP/crotonase"/>
    <property type="match status" value="1"/>
</dbReference>
<reference evidence="3" key="1">
    <citation type="submission" date="2021-12" db="EMBL/GenBank/DDBJ databases">
        <title>Alicyclobacillaceae gen. nov., sp. nov., isolated from chalcocite enrichment system.</title>
        <authorList>
            <person name="Jiang Z."/>
        </authorList>
    </citation>
    <scope>NUCLEOTIDE SEQUENCE</scope>
    <source>
        <strain evidence="3">MYW30-H2</strain>
    </source>
</reference>
<dbReference type="RefSeq" id="WP_347437852.1">
    <property type="nucleotide sequence ID" value="NZ_CP089291.1"/>
</dbReference>
<evidence type="ECO:0000313" key="4">
    <source>
        <dbReference type="Proteomes" id="UP000830167"/>
    </source>
</evidence>
<sequence length="264" mass="28444">MRSDYKELLAYEDNGVLTITFNRHDRLNVLSSTIKQEIMDCLREAQTDDSVKAIVLTGAGKAFCAGGDLNGFGGMDAVAAHQHMSQIGTIVSLITAMEKPIIAAVNGYATGAGCNLALACDIVFAAKSAKFCQSFRNVGLIPDGGGTYFLPRLIGPGKAKDLIFTGRMLTAEEAERMGLATFVVDDERLQSSVAEYARSLAAGPSVAIGMAKMLIHRSSQCSLDEMLEYERFAQALCMQTEDHQEGLLAFRQKRLPAFGSGKNE</sequence>
<dbReference type="Proteomes" id="UP000830167">
    <property type="component" value="Chromosome"/>
</dbReference>
<name>A0ABY4CL28_9BACL</name>
<dbReference type="PROSITE" id="PS00166">
    <property type="entry name" value="ENOYL_COA_HYDRATASE"/>
    <property type="match status" value="1"/>
</dbReference>
<protein>
    <submittedName>
        <fullName evidence="3">Enoyl-CoA hydratase</fullName>
    </submittedName>
</protein>
<gene>
    <name evidence="3" type="ORF">LSG31_02550</name>
</gene>
<dbReference type="InterPro" id="IPR018376">
    <property type="entry name" value="Enoyl-CoA_hyd/isom_CS"/>
</dbReference>
<evidence type="ECO:0000313" key="3">
    <source>
        <dbReference type="EMBL" id="UOF91160.1"/>
    </source>
</evidence>
<dbReference type="PANTHER" id="PTHR43459:SF1">
    <property type="entry name" value="EG:BACN32G11.4 PROTEIN"/>
    <property type="match status" value="1"/>
</dbReference>
<dbReference type="PANTHER" id="PTHR43459">
    <property type="entry name" value="ENOYL-COA HYDRATASE"/>
    <property type="match status" value="1"/>
</dbReference>